<evidence type="ECO:0000313" key="4">
    <source>
        <dbReference type="EMBL" id="KRL46662.1"/>
    </source>
</evidence>
<name>A0A0R1QPI7_9LACO</name>
<organism evidence="4 5">
    <name type="scientific">Levilactobacillus spicheri DSM 15429</name>
    <dbReference type="NCBI Taxonomy" id="1423805"/>
    <lineage>
        <taxon>Bacteria</taxon>
        <taxon>Bacillati</taxon>
        <taxon>Bacillota</taxon>
        <taxon>Bacilli</taxon>
        <taxon>Lactobacillales</taxon>
        <taxon>Lactobacillaceae</taxon>
        <taxon>Levilactobacillus</taxon>
    </lineage>
</organism>
<protein>
    <submittedName>
        <fullName evidence="4">Transcriptional regulator</fullName>
    </submittedName>
</protein>
<reference evidence="4 5" key="1">
    <citation type="journal article" date="2015" name="Genome Announc.">
        <title>Expanding the biotechnology potential of lactobacilli through comparative genomics of 213 strains and associated genera.</title>
        <authorList>
            <person name="Sun Z."/>
            <person name="Harris H.M."/>
            <person name="McCann A."/>
            <person name="Guo C."/>
            <person name="Argimon S."/>
            <person name="Zhang W."/>
            <person name="Yang X."/>
            <person name="Jeffery I.B."/>
            <person name="Cooney J.C."/>
            <person name="Kagawa T.F."/>
            <person name="Liu W."/>
            <person name="Song Y."/>
            <person name="Salvetti E."/>
            <person name="Wrobel A."/>
            <person name="Rasinkangas P."/>
            <person name="Parkhill J."/>
            <person name="Rea M.C."/>
            <person name="O'Sullivan O."/>
            <person name="Ritari J."/>
            <person name="Douillard F.P."/>
            <person name="Paul Ross R."/>
            <person name="Yang R."/>
            <person name="Briner A.E."/>
            <person name="Felis G.E."/>
            <person name="de Vos W.M."/>
            <person name="Barrangou R."/>
            <person name="Klaenhammer T.R."/>
            <person name="Caufield P.W."/>
            <person name="Cui Y."/>
            <person name="Zhang H."/>
            <person name="O'Toole P.W."/>
        </authorList>
    </citation>
    <scope>NUCLEOTIDE SEQUENCE [LARGE SCALE GENOMIC DNA]</scope>
    <source>
        <strain evidence="4 5">DSM 15429</strain>
    </source>
</reference>
<gene>
    <name evidence="4" type="ORF">FD37_GL000128</name>
</gene>
<dbReference type="PANTHER" id="PTHR33392:SF6">
    <property type="entry name" value="POLYISOPRENYL-TEICHOIC ACID--PEPTIDOGLYCAN TEICHOIC ACID TRANSFERASE TAGU"/>
    <property type="match status" value="1"/>
</dbReference>
<dbReference type="Gene3D" id="3.40.630.190">
    <property type="entry name" value="LCP protein"/>
    <property type="match status" value="1"/>
</dbReference>
<dbReference type="Proteomes" id="UP000051835">
    <property type="component" value="Unassembled WGS sequence"/>
</dbReference>
<evidence type="ECO:0000259" key="3">
    <source>
        <dbReference type="Pfam" id="PF03816"/>
    </source>
</evidence>
<dbReference type="PATRIC" id="fig|1423805.4.peg.132"/>
<dbReference type="EMBL" id="AZFC01000035">
    <property type="protein sequence ID" value="KRL46662.1"/>
    <property type="molecule type" value="Genomic_DNA"/>
</dbReference>
<comment type="caution">
    <text evidence="4">The sequence shown here is derived from an EMBL/GenBank/DDBJ whole genome shotgun (WGS) entry which is preliminary data.</text>
</comment>
<evidence type="ECO:0000256" key="2">
    <source>
        <dbReference type="SAM" id="MobiDB-lite"/>
    </source>
</evidence>
<dbReference type="InterPro" id="IPR050922">
    <property type="entry name" value="LytR/CpsA/Psr_CW_biosynth"/>
</dbReference>
<sequence length="324" mass="35216">MAYGVHRYQSLQNTVKQSFKASGVTKIRNVDQQLAQKKPVSILLMGTDTGALGRTFQGRTDSMMVVTINPKTNKTTITSIPRDTAVNIPGYESQSPAKINAAYAWGQSKTAITTVQKMLNVPIDFYAIINMGGMEKIINEVGGVTLKPTLSFSYGGYTFKKGVTTHMNGKKALAYARMRDDDPLGDYGRQTRQRKVIMALLNKSNSISTLLNQDFVSSLSKQTQTDLTFNDLTALAQNYRAATKHIKTTHLQGTSQTIDAQSMEVASKSELQRVTNFIRKGLSLSHATTGKIAIMTGSDGTTTDGTTTTADSTQNDQNNGGGNF</sequence>
<dbReference type="PANTHER" id="PTHR33392">
    <property type="entry name" value="POLYISOPRENYL-TEICHOIC ACID--PEPTIDOGLYCAN TEICHOIC ACID TRANSFERASE TAGU"/>
    <property type="match status" value="1"/>
</dbReference>
<dbReference type="Pfam" id="PF03816">
    <property type="entry name" value="LytR_cpsA_psr"/>
    <property type="match status" value="1"/>
</dbReference>
<dbReference type="NCBIfam" id="TIGR00350">
    <property type="entry name" value="lytR_cpsA_psr"/>
    <property type="match status" value="1"/>
</dbReference>
<comment type="similarity">
    <text evidence="1">Belongs to the LytR/CpsA/Psr (LCP) family.</text>
</comment>
<accession>A0A0R1QPI7</accession>
<evidence type="ECO:0000313" key="5">
    <source>
        <dbReference type="Proteomes" id="UP000051835"/>
    </source>
</evidence>
<proteinExistence type="inferred from homology"/>
<dbReference type="InterPro" id="IPR004474">
    <property type="entry name" value="LytR_CpsA_psr"/>
</dbReference>
<feature type="domain" description="Cell envelope-related transcriptional attenuator" evidence="3">
    <location>
        <begin position="59"/>
        <end position="205"/>
    </location>
</feature>
<feature type="compositionally biased region" description="Low complexity" evidence="2">
    <location>
        <begin position="297"/>
        <end position="313"/>
    </location>
</feature>
<feature type="region of interest" description="Disordered" evidence="2">
    <location>
        <begin position="297"/>
        <end position="324"/>
    </location>
</feature>
<dbReference type="AlphaFoldDB" id="A0A0R1QPI7"/>
<evidence type="ECO:0000256" key="1">
    <source>
        <dbReference type="ARBA" id="ARBA00006068"/>
    </source>
</evidence>